<dbReference type="PANTHER" id="PTHR48051">
    <property type="match status" value="1"/>
</dbReference>
<keyword evidence="2" id="KW-0677">Repeat</keyword>
<dbReference type="PANTHER" id="PTHR48051:SF46">
    <property type="entry name" value="LEUCINE RICH REPEAT-CONTAINING DOMAIN PROTEIN"/>
    <property type="match status" value="1"/>
</dbReference>
<sequence length="335" mass="37636">MRLRCEVQVSNRQLPSLNIRKPTRPNFSQVSVGKKPGERNKDGPVYIMLCTTQNKSGTKYLIQNNVEQIFSKFAHEGKATVRIKSPPDDIALSKADPAQLSSFLRIVRMATEGRELPERVLSHLVPAATTQVTRPVETLTIDCPSRYPMVFPKTLHTLHVRHCSLRRMSPQITALTSLTVLDLSYNNLSQLPESFSNLVLLRKLDLSHNSFEAFPPVLSSESFCRSLRELDMKDNGMLALSPLFTRLSALVSINLNCNRLRYLPEQMGLMKSLAVVLVSNNLLNLLPCTLVIRAYHRADFSDNPFTVQLPPGAFVRERRKVPTLQEAAGQAVLAY</sequence>
<evidence type="ECO:0000256" key="1">
    <source>
        <dbReference type="ARBA" id="ARBA00022614"/>
    </source>
</evidence>
<dbReference type="Pfam" id="PF13855">
    <property type="entry name" value="LRR_8"/>
    <property type="match status" value="1"/>
</dbReference>
<dbReference type="GO" id="GO:0005737">
    <property type="term" value="C:cytoplasm"/>
    <property type="evidence" value="ECO:0007669"/>
    <property type="project" value="TreeGrafter"/>
</dbReference>
<dbReference type="PROSITE" id="PS51450">
    <property type="entry name" value="LRR"/>
    <property type="match status" value="1"/>
</dbReference>
<protein>
    <recommendedName>
        <fullName evidence="4">PIF1/LRR1 pleckstrin homology domain-containing protein</fullName>
    </recommendedName>
</protein>
<dbReference type="OrthoDB" id="17912at2759"/>
<dbReference type="STRING" id="188477.A0A3S1B1Q1"/>
<dbReference type="EMBL" id="RQTK01001579">
    <property type="protein sequence ID" value="RUS69776.1"/>
    <property type="molecule type" value="Genomic_DNA"/>
</dbReference>
<feature type="non-terminal residue" evidence="5">
    <location>
        <position position="335"/>
    </location>
</feature>
<gene>
    <name evidence="5" type="ORF">EGW08_022462</name>
</gene>
<accession>A0A3S1B1Q1</accession>
<keyword evidence="1" id="KW-0433">Leucine-rich repeat</keyword>
<keyword evidence="3" id="KW-0539">Nucleus</keyword>
<evidence type="ECO:0000313" key="6">
    <source>
        <dbReference type="Proteomes" id="UP000271974"/>
    </source>
</evidence>
<dbReference type="InterPro" id="IPR050216">
    <property type="entry name" value="LRR_domain-containing"/>
</dbReference>
<reference evidence="5 6" key="1">
    <citation type="submission" date="2019-01" db="EMBL/GenBank/DDBJ databases">
        <title>A draft genome assembly of the solar-powered sea slug Elysia chlorotica.</title>
        <authorList>
            <person name="Cai H."/>
            <person name="Li Q."/>
            <person name="Fang X."/>
            <person name="Li J."/>
            <person name="Curtis N.E."/>
            <person name="Altenburger A."/>
            <person name="Shibata T."/>
            <person name="Feng M."/>
            <person name="Maeda T."/>
            <person name="Schwartz J.A."/>
            <person name="Shigenobu S."/>
            <person name="Lundholm N."/>
            <person name="Nishiyama T."/>
            <person name="Yang H."/>
            <person name="Hasebe M."/>
            <person name="Li S."/>
            <person name="Pierce S.K."/>
            <person name="Wang J."/>
        </authorList>
    </citation>
    <scope>NUCLEOTIDE SEQUENCE [LARGE SCALE GENOMIC DNA]</scope>
    <source>
        <strain evidence="5">EC2010</strain>
        <tissue evidence="5">Whole organism of an adult</tissue>
    </source>
</reference>
<keyword evidence="6" id="KW-1185">Reference proteome</keyword>
<organism evidence="5 6">
    <name type="scientific">Elysia chlorotica</name>
    <name type="common">Eastern emerald elysia</name>
    <name type="synonym">Sea slug</name>
    <dbReference type="NCBI Taxonomy" id="188477"/>
    <lineage>
        <taxon>Eukaryota</taxon>
        <taxon>Metazoa</taxon>
        <taxon>Spiralia</taxon>
        <taxon>Lophotrochozoa</taxon>
        <taxon>Mollusca</taxon>
        <taxon>Gastropoda</taxon>
        <taxon>Heterobranchia</taxon>
        <taxon>Euthyneura</taxon>
        <taxon>Panpulmonata</taxon>
        <taxon>Sacoglossa</taxon>
        <taxon>Placobranchoidea</taxon>
        <taxon>Plakobranchidae</taxon>
        <taxon>Elysia</taxon>
    </lineage>
</organism>
<dbReference type="Gene3D" id="3.80.10.10">
    <property type="entry name" value="Ribonuclease Inhibitor"/>
    <property type="match status" value="1"/>
</dbReference>
<evidence type="ECO:0000256" key="3">
    <source>
        <dbReference type="ARBA" id="ARBA00023242"/>
    </source>
</evidence>
<feature type="domain" description="PIF1/LRR1 pleckstrin homology" evidence="4">
    <location>
        <begin position="1"/>
        <end position="120"/>
    </location>
</feature>
<evidence type="ECO:0000259" key="4">
    <source>
        <dbReference type="Pfam" id="PF25344"/>
    </source>
</evidence>
<dbReference type="SUPFAM" id="SSF52058">
    <property type="entry name" value="L domain-like"/>
    <property type="match status" value="1"/>
</dbReference>
<dbReference type="PRINTS" id="PR00019">
    <property type="entry name" value="LEURICHRPT"/>
</dbReference>
<evidence type="ECO:0000256" key="2">
    <source>
        <dbReference type="ARBA" id="ARBA00022737"/>
    </source>
</evidence>
<dbReference type="Proteomes" id="UP000271974">
    <property type="component" value="Unassembled WGS sequence"/>
</dbReference>
<dbReference type="InterPro" id="IPR057437">
    <property type="entry name" value="PIF1/LRR1_PH"/>
</dbReference>
<dbReference type="Pfam" id="PF25344">
    <property type="entry name" value="PH_LRR1"/>
    <property type="match status" value="1"/>
</dbReference>
<comment type="caution">
    <text evidence="5">The sequence shown here is derived from an EMBL/GenBank/DDBJ whole genome shotgun (WGS) entry which is preliminary data.</text>
</comment>
<evidence type="ECO:0000313" key="5">
    <source>
        <dbReference type="EMBL" id="RUS69776.1"/>
    </source>
</evidence>
<dbReference type="SMART" id="SM00369">
    <property type="entry name" value="LRR_TYP"/>
    <property type="match status" value="3"/>
</dbReference>
<dbReference type="InterPro" id="IPR032675">
    <property type="entry name" value="LRR_dom_sf"/>
</dbReference>
<proteinExistence type="predicted"/>
<dbReference type="InterPro" id="IPR003591">
    <property type="entry name" value="Leu-rich_rpt_typical-subtyp"/>
</dbReference>
<name>A0A3S1B1Q1_ELYCH</name>
<dbReference type="AlphaFoldDB" id="A0A3S1B1Q1"/>
<dbReference type="InterPro" id="IPR001611">
    <property type="entry name" value="Leu-rich_rpt"/>
</dbReference>